<accession>A0ABN2JVI4</accession>
<evidence type="ECO:0000313" key="1">
    <source>
        <dbReference type="EMBL" id="GAA1740341.1"/>
    </source>
</evidence>
<name>A0ABN2JVI4_9ACTN</name>
<gene>
    <name evidence="1" type="ORF">GCM10009710_20740</name>
</gene>
<dbReference type="Proteomes" id="UP001501057">
    <property type="component" value="Unassembled WGS sequence"/>
</dbReference>
<reference evidence="1 2" key="1">
    <citation type="journal article" date="2019" name="Int. J. Syst. Evol. Microbiol.">
        <title>The Global Catalogue of Microorganisms (GCM) 10K type strain sequencing project: providing services to taxonomists for standard genome sequencing and annotation.</title>
        <authorList>
            <consortium name="The Broad Institute Genomics Platform"/>
            <consortium name="The Broad Institute Genome Sequencing Center for Infectious Disease"/>
            <person name="Wu L."/>
            <person name="Ma J."/>
        </authorList>
    </citation>
    <scope>NUCLEOTIDE SEQUENCE [LARGE SCALE GENOMIC DNA]</scope>
    <source>
        <strain evidence="1 2">JCM 13518</strain>
    </source>
</reference>
<dbReference type="RefSeq" id="WP_344200989.1">
    <property type="nucleotide sequence ID" value="NZ_BAAAME010000004.1"/>
</dbReference>
<protein>
    <submittedName>
        <fullName evidence="1">Uncharacterized protein</fullName>
    </submittedName>
</protein>
<comment type="caution">
    <text evidence="1">The sequence shown here is derived from an EMBL/GenBank/DDBJ whole genome shotgun (WGS) entry which is preliminary data.</text>
</comment>
<evidence type="ECO:0000313" key="2">
    <source>
        <dbReference type="Proteomes" id="UP001501057"/>
    </source>
</evidence>
<organism evidence="1 2">
    <name type="scientific">Aeromicrobium alkaliterrae</name>
    <dbReference type="NCBI Taxonomy" id="302168"/>
    <lineage>
        <taxon>Bacteria</taxon>
        <taxon>Bacillati</taxon>
        <taxon>Actinomycetota</taxon>
        <taxon>Actinomycetes</taxon>
        <taxon>Propionibacteriales</taxon>
        <taxon>Nocardioidaceae</taxon>
        <taxon>Aeromicrobium</taxon>
    </lineage>
</organism>
<keyword evidence="2" id="KW-1185">Reference proteome</keyword>
<dbReference type="EMBL" id="BAAAME010000004">
    <property type="protein sequence ID" value="GAA1740341.1"/>
    <property type="molecule type" value="Genomic_DNA"/>
</dbReference>
<sequence>MPKSLKELIDNADKYADAFEAYEPTGGEEQRLSPELALQLAVFRRAQAEKDVAAAVEAARAVDLSWAKIGVTLGTSGEAARQRYSSV</sequence>
<proteinExistence type="predicted"/>